<organism evidence="3 4">
    <name type="scientific">Roridomyces roridus</name>
    <dbReference type="NCBI Taxonomy" id="1738132"/>
    <lineage>
        <taxon>Eukaryota</taxon>
        <taxon>Fungi</taxon>
        <taxon>Dikarya</taxon>
        <taxon>Basidiomycota</taxon>
        <taxon>Agaricomycotina</taxon>
        <taxon>Agaricomycetes</taxon>
        <taxon>Agaricomycetidae</taxon>
        <taxon>Agaricales</taxon>
        <taxon>Marasmiineae</taxon>
        <taxon>Mycenaceae</taxon>
        <taxon>Roridomyces</taxon>
    </lineage>
</organism>
<evidence type="ECO:0000313" key="3">
    <source>
        <dbReference type="EMBL" id="KAJ7639346.1"/>
    </source>
</evidence>
<feature type="signal peptide" evidence="1">
    <location>
        <begin position="1"/>
        <end position="17"/>
    </location>
</feature>
<evidence type="ECO:0000256" key="1">
    <source>
        <dbReference type="SAM" id="SignalP"/>
    </source>
</evidence>
<dbReference type="AlphaFoldDB" id="A0AAD7FS10"/>
<evidence type="ECO:0000313" key="4">
    <source>
        <dbReference type="Proteomes" id="UP001221142"/>
    </source>
</evidence>
<dbReference type="InterPro" id="IPR013658">
    <property type="entry name" value="SGL"/>
</dbReference>
<evidence type="ECO:0000259" key="2">
    <source>
        <dbReference type="Pfam" id="PF08450"/>
    </source>
</evidence>
<dbReference type="PANTHER" id="PTHR47064:SF2">
    <property type="entry name" value="SMP-30_GLUCONOLACTONASE_LRE-LIKE REGION DOMAIN-CONTAINING PROTEIN-RELATED"/>
    <property type="match status" value="1"/>
</dbReference>
<dbReference type="EMBL" id="JARKIF010000005">
    <property type="protein sequence ID" value="KAJ7639346.1"/>
    <property type="molecule type" value="Genomic_DNA"/>
</dbReference>
<gene>
    <name evidence="3" type="ORF">FB45DRAFT_977169</name>
</gene>
<proteinExistence type="predicted"/>
<keyword evidence="1" id="KW-0732">Signal</keyword>
<protein>
    <submittedName>
        <fullName evidence="3">D-lactonohydrolase-like protein</fullName>
    </submittedName>
</protein>
<keyword evidence="4" id="KW-1185">Reference proteome</keyword>
<dbReference type="Proteomes" id="UP001221142">
    <property type="component" value="Unassembled WGS sequence"/>
</dbReference>
<dbReference type="Gene3D" id="2.120.10.30">
    <property type="entry name" value="TolB, C-terminal domain"/>
    <property type="match status" value="1"/>
</dbReference>
<feature type="domain" description="SMP-30/Gluconolactonase/LRE-like region" evidence="2">
    <location>
        <begin position="88"/>
        <end position="365"/>
    </location>
</feature>
<name>A0AAD7FS10_9AGAR</name>
<accession>A0AAD7FS10</accession>
<reference evidence="3" key="1">
    <citation type="submission" date="2023-03" db="EMBL/GenBank/DDBJ databases">
        <title>Massive genome expansion in bonnet fungi (Mycena s.s.) driven by repeated elements and novel gene families across ecological guilds.</title>
        <authorList>
            <consortium name="Lawrence Berkeley National Laboratory"/>
            <person name="Harder C.B."/>
            <person name="Miyauchi S."/>
            <person name="Viragh M."/>
            <person name="Kuo A."/>
            <person name="Thoen E."/>
            <person name="Andreopoulos B."/>
            <person name="Lu D."/>
            <person name="Skrede I."/>
            <person name="Drula E."/>
            <person name="Henrissat B."/>
            <person name="Morin E."/>
            <person name="Kohler A."/>
            <person name="Barry K."/>
            <person name="LaButti K."/>
            <person name="Morin E."/>
            <person name="Salamov A."/>
            <person name="Lipzen A."/>
            <person name="Mereny Z."/>
            <person name="Hegedus B."/>
            <person name="Baldrian P."/>
            <person name="Stursova M."/>
            <person name="Weitz H."/>
            <person name="Taylor A."/>
            <person name="Grigoriev I.V."/>
            <person name="Nagy L.G."/>
            <person name="Martin F."/>
            <person name="Kauserud H."/>
        </authorList>
    </citation>
    <scope>NUCLEOTIDE SEQUENCE</scope>
    <source>
        <strain evidence="3">9284</strain>
    </source>
</reference>
<dbReference type="InterPro" id="IPR011042">
    <property type="entry name" value="6-blade_b-propeller_TolB-like"/>
</dbReference>
<sequence length="395" mass="42344">MTLATWSLFILASVAHAKNPQAVQVLPASFAVLGQNGTFRATGFDMFNPTNNTPPFFQVFDSDFYDIISSHSKLFSVSSDPTFAFAHEAPVWVPESDEVWFCSNGGGGLGRSGIDANNQVAKISLKAVAAAVKANGTGSVNVTHAKVELADSMQMTNGGTGPYKGQIIFMNQGRGALPANMALVDPKTNNVTTLLDNFYGRQFNALNDVRVHPSGQIFFTDVPYGYYQNFKPEPTIPAQVYRFDPKTKAVRVVADGFNKPNGLTFTPDYKSVYVADTGALGAKWANNGTLPATIYKFDVTPGTLEFVNRRVFAYVDTGAADGVVVDTKGNVYGGCGDGVHVWNSHGVLLGKFYVGGNSANMAFASDGRLVILAETAIYMASGLKVEGMNMEVITK</sequence>
<dbReference type="InterPro" id="IPR052988">
    <property type="entry name" value="Oryzine_lactonohydrolase"/>
</dbReference>
<comment type="caution">
    <text evidence="3">The sequence shown here is derived from an EMBL/GenBank/DDBJ whole genome shotgun (WGS) entry which is preliminary data.</text>
</comment>
<dbReference type="PANTHER" id="PTHR47064">
    <property type="entry name" value="PUTATIVE (AFU_ORTHOLOGUE AFUA_1G08990)-RELATED"/>
    <property type="match status" value="1"/>
</dbReference>
<feature type="chain" id="PRO_5041898411" evidence="1">
    <location>
        <begin position="18"/>
        <end position="395"/>
    </location>
</feature>
<dbReference type="Pfam" id="PF08450">
    <property type="entry name" value="SGL"/>
    <property type="match status" value="1"/>
</dbReference>
<dbReference type="SUPFAM" id="SSF63829">
    <property type="entry name" value="Calcium-dependent phosphotriesterase"/>
    <property type="match status" value="1"/>
</dbReference>